<dbReference type="RefSeq" id="WP_188559194.1">
    <property type="nucleotide sequence ID" value="NZ_BMGS01000010.1"/>
</dbReference>
<evidence type="ECO:0000259" key="1">
    <source>
        <dbReference type="Pfam" id="PF25297"/>
    </source>
</evidence>
<dbReference type="Proteomes" id="UP000601361">
    <property type="component" value="Unassembled WGS sequence"/>
</dbReference>
<feature type="domain" description="DUF7878" evidence="1">
    <location>
        <begin position="13"/>
        <end position="63"/>
    </location>
</feature>
<keyword evidence="3" id="KW-1185">Reference proteome</keyword>
<dbReference type="InterPro" id="IPR057200">
    <property type="entry name" value="DUF7878"/>
</dbReference>
<sequence>MEKTELVLEFAIQEYPDESQRNYWVDYLEGELTIRINGRIFFHESNMLLAEFGLALRKWLGAVAELGLGCPCTTLPGIMTSKKEQS</sequence>
<evidence type="ECO:0000313" key="3">
    <source>
        <dbReference type="Proteomes" id="UP000601361"/>
    </source>
</evidence>
<organism evidence="2 3">
    <name type="scientific">Hymenobacter glacieicola</name>
    <dbReference type="NCBI Taxonomy" id="1562124"/>
    <lineage>
        <taxon>Bacteria</taxon>
        <taxon>Pseudomonadati</taxon>
        <taxon>Bacteroidota</taxon>
        <taxon>Cytophagia</taxon>
        <taxon>Cytophagales</taxon>
        <taxon>Hymenobacteraceae</taxon>
        <taxon>Hymenobacter</taxon>
    </lineage>
</organism>
<name>A0ABQ1X234_9BACT</name>
<protein>
    <recommendedName>
        <fullName evidence="1">DUF7878 domain-containing protein</fullName>
    </recommendedName>
</protein>
<proteinExistence type="predicted"/>
<evidence type="ECO:0000313" key="2">
    <source>
        <dbReference type="EMBL" id="GGG56100.1"/>
    </source>
</evidence>
<reference evidence="3" key="1">
    <citation type="journal article" date="2019" name="Int. J. Syst. Evol. Microbiol.">
        <title>The Global Catalogue of Microorganisms (GCM) 10K type strain sequencing project: providing services to taxonomists for standard genome sequencing and annotation.</title>
        <authorList>
            <consortium name="The Broad Institute Genomics Platform"/>
            <consortium name="The Broad Institute Genome Sequencing Center for Infectious Disease"/>
            <person name="Wu L."/>
            <person name="Ma J."/>
        </authorList>
    </citation>
    <scope>NUCLEOTIDE SEQUENCE [LARGE SCALE GENOMIC DNA]</scope>
    <source>
        <strain evidence="3">CGMCC 1.12990</strain>
    </source>
</reference>
<comment type="caution">
    <text evidence="2">The sequence shown here is derived from an EMBL/GenBank/DDBJ whole genome shotgun (WGS) entry which is preliminary data.</text>
</comment>
<dbReference type="EMBL" id="BMGS01000010">
    <property type="protein sequence ID" value="GGG56100.1"/>
    <property type="molecule type" value="Genomic_DNA"/>
</dbReference>
<accession>A0ABQ1X234</accession>
<dbReference type="Pfam" id="PF25297">
    <property type="entry name" value="DUF7878"/>
    <property type="match status" value="1"/>
</dbReference>
<gene>
    <name evidence="2" type="ORF">GCM10011378_35380</name>
</gene>